<dbReference type="Proteomes" id="UP001205603">
    <property type="component" value="Unassembled WGS sequence"/>
</dbReference>
<evidence type="ECO:0000256" key="3">
    <source>
        <dbReference type="ARBA" id="ARBA00022692"/>
    </source>
</evidence>
<dbReference type="Pfam" id="PF03631">
    <property type="entry name" value="Virul_fac_BrkB"/>
    <property type="match status" value="1"/>
</dbReference>
<reference evidence="7 8" key="1">
    <citation type="submission" date="2022-07" db="EMBL/GenBank/DDBJ databases">
        <title>Fecal culturing of patients with breast cancer.</title>
        <authorList>
            <person name="Teng N.M.Y."/>
            <person name="Kiu R."/>
            <person name="Evans R."/>
            <person name="Baker D.J."/>
            <person name="Zenner C."/>
            <person name="Robinson S.D."/>
            <person name="Hall L.J."/>
        </authorList>
    </citation>
    <scope>NUCLEOTIDE SEQUENCE [LARGE SCALE GENOMIC DNA]</scope>
    <source>
        <strain evidence="7 8">LH1063</strain>
    </source>
</reference>
<evidence type="ECO:0000256" key="6">
    <source>
        <dbReference type="SAM" id="Phobius"/>
    </source>
</evidence>
<keyword evidence="3 6" id="KW-0812">Transmembrane</keyword>
<evidence type="ECO:0000256" key="1">
    <source>
        <dbReference type="ARBA" id="ARBA00004651"/>
    </source>
</evidence>
<gene>
    <name evidence="7" type="ORF">NMU02_04150</name>
</gene>
<dbReference type="RefSeq" id="WP_255026010.1">
    <property type="nucleotide sequence ID" value="NZ_JANDHW010000003.1"/>
</dbReference>
<evidence type="ECO:0000256" key="2">
    <source>
        <dbReference type="ARBA" id="ARBA00022475"/>
    </source>
</evidence>
<comment type="subcellular location">
    <subcellularLocation>
        <location evidence="1">Cell membrane</location>
        <topology evidence="1">Multi-pass membrane protein</topology>
    </subcellularLocation>
</comment>
<organism evidence="7 8">
    <name type="scientific">Coprobacter tertius</name>
    <dbReference type="NCBI Taxonomy" id="2944915"/>
    <lineage>
        <taxon>Bacteria</taxon>
        <taxon>Pseudomonadati</taxon>
        <taxon>Bacteroidota</taxon>
        <taxon>Bacteroidia</taxon>
        <taxon>Bacteroidales</taxon>
        <taxon>Barnesiellaceae</taxon>
        <taxon>Coprobacter</taxon>
    </lineage>
</organism>
<keyword evidence="5 6" id="KW-0472">Membrane</keyword>
<evidence type="ECO:0000313" key="8">
    <source>
        <dbReference type="Proteomes" id="UP001205603"/>
    </source>
</evidence>
<feature type="transmembrane region" description="Helical" evidence="6">
    <location>
        <begin position="128"/>
        <end position="148"/>
    </location>
</feature>
<feature type="transmembrane region" description="Helical" evidence="6">
    <location>
        <begin position="239"/>
        <end position="261"/>
    </location>
</feature>
<accession>A0ABT1MF72</accession>
<comment type="caution">
    <text evidence="7">The sequence shown here is derived from an EMBL/GenBank/DDBJ whole genome shotgun (WGS) entry which is preliminary data.</text>
</comment>
<feature type="transmembrane region" description="Helical" evidence="6">
    <location>
        <begin position="212"/>
        <end position="232"/>
    </location>
</feature>
<dbReference type="InterPro" id="IPR017039">
    <property type="entry name" value="Virul_fac_BrkB"/>
</dbReference>
<evidence type="ECO:0000313" key="7">
    <source>
        <dbReference type="EMBL" id="MCP9611280.1"/>
    </source>
</evidence>
<keyword evidence="8" id="KW-1185">Reference proteome</keyword>
<dbReference type="NCBIfam" id="TIGR00765">
    <property type="entry name" value="yihY_not_rbn"/>
    <property type="match status" value="1"/>
</dbReference>
<keyword evidence="2" id="KW-1003">Cell membrane</keyword>
<evidence type="ECO:0000256" key="5">
    <source>
        <dbReference type="ARBA" id="ARBA00023136"/>
    </source>
</evidence>
<evidence type="ECO:0000256" key="4">
    <source>
        <dbReference type="ARBA" id="ARBA00022989"/>
    </source>
</evidence>
<feature type="transmembrane region" description="Helical" evidence="6">
    <location>
        <begin position="273"/>
        <end position="300"/>
    </location>
</feature>
<keyword evidence="4 6" id="KW-1133">Transmembrane helix</keyword>
<feature type="transmembrane region" description="Helical" evidence="6">
    <location>
        <begin position="168"/>
        <end position="192"/>
    </location>
</feature>
<dbReference type="PANTHER" id="PTHR30213">
    <property type="entry name" value="INNER MEMBRANE PROTEIN YHJD"/>
    <property type="match status" value="1"/>
</dbReference>
<dbReference type="EMBL" id="JANDHW010000003">
    <property type="protein sequence ID" value="MCP9611280.1"/>
    <property type="molecule type" value="Genomic_DNA"/>
</dbReference>
<dbReference type="PANTHER" id="PTHR30213:SF0">
    <property type="entry name" value="UPF0761 MEMBRANE PROTEIN YIHY"/>
    <property type="match status" value="1"/>
</dbReference>
<protein>
    <submittedName>
        <fullName evidence="7">YihY/virulence factor BrkB family protein</fullName>
    </submittedName>
</protein>
<name>A0ABT1MF72_9BACT</name>
<feature type="transmembrane region" description="Helical" evidence="6">
    <location>
        <begin position="65"/>
        <end position="85"/>
    </location>
</feature>
<sequence length="451" mass="51562">MAKVSWIVRLRIKFRRALKFVLEDMWRITENEVSGTFKRFINLIKIISISVRRFQEDDLMSKASALTYSTVLAVVPALAVIFAIAKGFGFQNIIQSQLFDYLPAQKEALSHALGFVDAYLAEARNGGVFVGVGIVFLFWTVISLMGNVENVLNDIWQVKKDRSFYRKITDYTSMFIILPILMIASSGLSLFISSGINNNLYLNFISPVVRGLISFSPYFLTCLLFTGIYILFPNTKVKFWNAFIAGIICGSAFQLFQFLYISGQIWVSKYNAIYGSFAFLPLFLLWMQLSWLICIFGAVLSFSAQNINNYNFERDTKNISRRYKDFFSILVASVIVKRFEQGKKAFTLEEISNNYHIPIKLTAQVLQLLMNIGVISEAVTDDERVMAYQPAMDINLISAGLVLSRLDKLGSENFKINEEIEYKGQWETLLRSREQMYHTADEVLLKDLDVV</sequence>
<proteinExistence type="predicted"/>